<organism evidence="12 13">
    <name type="scientific">Magallana gigas</name>
    <name type="common">Pacific oyster</name>
    <name type="synonym">Crassostrea gigas</name>
    <dbReference type="NCBI Taxonomy" id="29159"/>
    <lineage>
        <taxon>Eukaryota</taxon>
        <taxon>Metazoa</taxon>
        <taxon>Spiralia</taxon>
        <taxon>Lophotrochozoa</taxon>
        <taxon>Mollusca</taxon>
        <taxon>Bivalvia</taxon>
        <taxon>Autobranchia</taxon>
        <taxon>Pteriomorphia</taxon>
        <taxon>Ostreida</taxon>
        <taxon>Ostreoidea</taxon>
        <taxon>Ostreidae</taxon>
        <taxon>Magallana</taxon>
    </lineage>
</organism>
<accession>A0A8W8MXG9</accession>
<evidence type="ECO:0000256" key="7">
    <source>
        <dbReference type="SAM" id="Phobius"/>
    </source>
</evidence>
<dbReference type="PRINTS" id="PR00700">
    <property type="entry name" value="PRTYPHPHTASE"/>
</dbReference>
<dbReference type="InterPro" id="IPR002049">
    <property type="entry name" value="LE_dom"/>
</dbReference>
<reference evidence="12" key="1">
    <citation type="submission" date="2022-08" db="UniProtKB">
        <authorList>
            <consortium name="EnsemblMetazoa"/>
        </authorList>
    </citation>
    <scope>IDENTIFICATION</scope>
    <source>
        <strain evidence="12">05x7-T-G4-1.051#20</strain>
    </source>
</reference>
<evidence type="ECO:0000256" key="5">
    <source>
        <dbReference type="ARBA" id="ARBA00051722"/>
    </source>
</evidence>
<keyword evidence="7" id="KW-0812">Transmembrane</keyword>
<dbReference type="InterPro" id="IPR000387">
    <property type="entry name" value="Tyr_Pase_dom"/>
</dbReference>
<dbReference type="SUPFAM" id="SSF49785">
    <property type="entry name" value="Galactose-binding domain-like"/>
    <property type="match status" value="1"/>
</dbReference>
<evidence type="ECO:0000256" key="6">
    <source>
        <dbReference type="PROSITE-ProRule" id="PRU00076"/>
    </source>
</evidence>
<evidence type="ECO:0000259" key="9">
    <source>
        <dbReference type="PROSITE" id="PS50026"/>
    </source>
</evidence>
<name>A0A8W8MXG9_MAGGI</name>
<evidence type="ECO:0000259" key="11">
    <source>
        <dbReference type="PROSITE" id="PS50056"/>
    </source>
</evidence>
<comment type="catalytic activity">
    <reaction evidence="5">
        <text>O-phospho-L-tyrosyl-[protein] + H2O = L-tyrosyl-[protein] + phosphate</text>
        <dbReference type="Rhea" id="RHEA:10684"/>
        <dbReference type="Rhea" id="RHEA-COMP:10136"/>
        <dbReference type="Rhea" id="RHEA-COMP:20101"/>
        <dbReference type="ChEBI" id="CHEBI:15377"/>
        <dbReference type="ChEBI" id="CHEBI:43474"/>
        <dbReference type="ChEBI" id="CHEBI:46858"/>
        <dbReference type="ChEBI" id="CHEBI:61978"/>
        <dbReference type="EC" id="3.1.3.48"/>
    </reaction>
</comment>
<dbReference type="SUPFAM" id="SSF52799">
    <property type="entry name" value="(Phosphotyrosine protein) phosphatases II"/>
    <property type="match status" value="1"/>
</dbReference>
<keyword evidence="8" id="KW-0732">Signal</keyword>
<feature type="transmembrane region" description="Helical" evidence="7">
    <location>
        <begin position="289"/>
        <end position="311"/>
    </location>
</feature>
<evidence type="ECO:0000256" key="1">
    <source>
        <dbReference type="ARBA" id="ARBA00009580"/>
    </source>
</evidence>
<dbReference type="PANTHER" id="PTHR19134:SF562">
    <property type="entry name" value="PROTEIN-TYROSINE-PHOSPHATASE"/>
    <property type="match status" value="1"/>
</dbReference>
<dbReference type="InterPro" id="IPR000242">
    <property type="entry name" value="PTP_cat"/>
</dbReference>
<feature type="domain" description="Tyrosine specific protein phosphatases" evidence="11">
    <location>
        <begin position="571"/>
        <end position="642"/>
    </location>
</feature>
<dbReference type="CDD" id="cd00047">
    <property type="entry name" value="PTPc"/>
    <property type="match status" value="1"/>
</dbReference>
<feature type="signal peptide" evidence="8">
    <location>
        <begin position="1"/>
        <end position="24"/>
    </location>
</feature>
<dbReference type="PANTHER" id="PTHR19134">
    <property type="entry name" value="RECEPTOR-TYPE TYROSINE-PROTEIN PHOSPHATASE"/>
    <property type="match status" value="1"/>
</dbReference>
<keyword evidence="7" id="KW-1133">Transmembrane helix</keyword>
<dbReference type="InterPro" id="IPR000742">
    <property type="entry name" value="EGF"/>
</dbReference>
<evidence type="ECO:0000256" key="4">
    <source>
        <dbReference type="ARBA" id="ARBA00022912"/>
    </source>
</evidence>
<keyword evidence="3" id="KW-0378">Hydrolase</keyword>
<comment type="caution">
    <text evidence="6">Lacks conserved residue(s) required for the propagation of feature annotation.</text>
</comment>
<dbReference type="InterPro" id="IPR029021">
    <property type="entry name" value="Prot-tyrosine_phosphatase-like"/>
</dbReference>
<dbReference type="PROSITE" id="PS00022">
    <property type="entry name" value="EGF_1"/>
    <property type="match status" value="1"/>
</dbReference>
<dbReference type="GO" id="GO:0004725">
    <property type="term" value="F:protein tyrosine phosphatase activity"/>
    <property type="evidence" value="ECO:0007669"/>
    <property type="project" value="UniProtKB-EC"/>
</dbReference>
<evidence type="ECO:0000313" key="13">
    <source>
        <dbReference type="Proteomes" id="UP000005408"/>
    </source>
</evidence>
<dbReference type="EC" id="3.1.3.48" evidence="2"/>
<comment type="similarity">
    <text evidence="1">Belongs to the protein-tyrosine phosphatase family.</text>
</comment>
<evidence type="ECO:0000256" key="3">
    <source>
        <dbReference type="ARBA" id="ARBA00022801"/>
    </source>
</evidence>
<dbReference type="InterPro" id="IPR050348">
    <property type="entry name" value="Protein-Tyr_Phosphatase"/>
</dbReference>
<dbReference type="InterPro" id="IPR008979">
    <property type="entry name" value="Galactose-bd-like_sf"/>
</dbReference>
<dbReference type="AlphaFoldDB" id="A0A8W8MXG9"/>
<dbReference type="InterPro" id="IPR003595">
    <property type="entry name" value="Tyr_Pase_cat"/>
</dbReference>
<dbReference type="Pfam" id="PF00102">
    <property type="entry name" value="Y_phosphatase"/>
    <property type="match status" value="1"/>
</dbReference>
<feature type="chain" id="PRO_5036484073" description="protein-tyrosine-phosphatase" evidence="8">
    <location>
        <begin position="25"/>
        <end position="667"/>
    </location>
</feature>
<dbReference type="EnsemblMetazoa" id="G377.7">
    <property type="protein sequence ID" value="G377.7:cds"/>
    <property type="gene ID" value="G377"/>
</dbReference>
<evidence type="ECO:0000256" key="2">
    <source>
        <dbReference type="ARBA" id="ARBA00013064"/>
    </source>
</evidence>
<keyword evidence="7" id="KW-0472">Membrane</keyword>
<dbReference type="PROSITE" id="PS50026">
    <property type="entry name" value="EGF_3"/>
    <property type="match status" value="1"/>
</dbReference>
<dbReference type="SMART" id="SM00194">
    <property type="entry name" value="PTPc"/>
    <property type="match status" value="1"/>
</dbReference>
<dbReference type="Gene3D" id="3.90.190.10">
    <property type="entry name" value="Protein tyrosine phosphatase superfamily"/>
    <property type="match status" value="1"/>
</dbReference>
<dbReference type="CDD" id="cd00055">
    <property type="entry name" value="EGF_Lam"/>
    <property type="match status" value="1"/>
</dbReference>
<proteinExistence type="inferred from homology"/>
<keyword evidence="6" id="KW-0245">EGF-like domain</keyword>
<feature type="domain" description="EGF-like" evidence="9">
    <location>
        <begin position="176"/>
        <end position="212"/>
    </location>
</feature>
<evidence type="ECO:0000313" key="12">
    <source>
        <dbReference type="EnsemblMetazoa" id="G377.7:cds"/>
    </source>
</evidence>
<dbReference type="FunFam" id="3.90.190.10:FF:000102">
    <property type="entry name" value="Receptor-type tyrosine-protein phosphatase"/>
    <property type="match status" value="1"/>
</dbReference>
<evidence type="ECO:0000256" key="8">
    <source>
        <dbReference type="SAM" id="SignalP"/>
    </source>
</evidence>
<dbReference type="SMART" id="SM00181">
    <property type="entry name" value="EGF"/>
    <property type="match status" value="3"/>
</dbReference>
<feature type="domain" description="Tyrosine-protein phosphatase" evidence="10">
    <location>
        <begin position="398"/>
        <end position="651"/>
    </location>
</feature>
<dbReference type="PROSITE" id="PS50055">
    <property type="entry name" value="TYR_PHOSPHATASE_PTP"/>
    <property type="match status" value="1"/>
</dbReference>
<keyword evidence="4" id="KW-0904">Protein phosphatase</keyword>
<protein>
    <recommendedName>
        <fullName evidence="2">protein-tyrosine-phosphatase</fullName>
        <ecNumber evidence="2">3.1.3.48</ecNumber>
    </recommendedName>
</protein>
<dbReference type="Gene3D" id="2.60.120.260">
    <property type="entry name" value="Galactose-binding domain-like"/>
    <property type="match status" value="1"/>
</dbReference>
<evidence type="ECO:0000259" key="10">
    <source>
        <dbReference type="PROSITE" id="PS50055"/>
    </source>
</evidence>
<dbReference type="SMART" id="SM00404">
    <property type="entry name" value="PTPc_motif"/>
    <property type="match status" value="1"/>
</dbReference>
<keyword evidence="13" id="KW-1185">Reference proteome</keyword>
<feature type="disulfide bond" evidence="6">
    <location>
        <begin position="202"/>
        <end position="211"/>
    </location>
</feature>
<dbReference type="PROSITE" id="PS01186">
    <property type="entry name" value="EGF_2"/>
    <property type="match status" value="1"/>
</dbReference>
<dbReference type="PROSITE" id="PS50056">
    <property type="entry name" value="TYR_PHOSPHATASE_2"/>
    <property type="match status" value="1"/>
</dbReference>
<sequence>MDFQWVIFEVFVILLTHFSKEVWSFVGNNVSQSSGSSIQNGPESALDNSDDTCAVTNYGAGNYWRIQFNQTLTVKSVELRLKGGNYTIEVGNSLKKVSDRHVCASEHLPFPSSKYTVNVRCKPAVRGDIINIKRVDTGTLILCDFKLRVCELGSQGKPCPMCTSDSTCRHCDQSHYGDSCEHNCFPGCVPGSCDELTGECNCTTGFTGTHCQFLGDVCANCFSSCLEYEALLGNCTPCQNSIYGNRCDKECSHNCESCDIRNGTCYKCQQNFKGKNCKDHVGSNKDPTFWVLFTFGFLLLITTPILVNRFYKRFQCCKTIQAYFEPPTNLSEHDGERTRFSLSSSRVILEPEGDRRNSNDPYNQAIQVVVTFNSLNAKPQPIEQFVKETHQKMMTNEFRSEFKVLPNGLMNLHTEALKRENITKNRFKKIYPYDANRVILMSSGGSYSGDYINASYIQGVYKEDAYIAAQGPFTEQTIVDFWRMVWQVKSRRIVMLTCLTEDSKEKCMQYWPDDVGEYGPFHVIIQKREVFDKFTIRKFIVRKGEETKRVNHYQFTVWPDTKVPESLEGLLCFRNLTKNSLRSDEGPMIVHGSAGIGRTGTFIALDYLLEKGFKEGSVDVKTCVISLRQQRPFAIQSVDQYAFLHDALVEGFTNISWNCALHVLDEM</sequence>
<dbReference type="Proteomes" id="UP000005408">
    <property type="component" value="Unassembled WGS sequence"/>
</dbReference>
<keyword evidence="6" id="KW-1015">Disulfide bond</keyword>